<proteinExistence type="predicted"/>
<dbReference type="EMBL" id="RCOR01000022">
    <property type="protein sequence ID" value="RSN69026.1"/>
    <property type="molecule type" value="Genomic_DNA"/>
</dbReference>
<sequence>MNLVKRKVRKYKTPFFFDRTVPKDFYFSVQRRLNYLGYRAVWQPRSAVRGRNRDIREILEYCLSRGIKILVTFSRNVEIPEEYEGKIRLIRLKGGRRKTVNKVIARLFLEIRRDEGAQS</sequence>
<gene>
    <name evidence="1" type="ORF">D9Q81_04330</name>
</gene>
<protein>
    <submittedName>
        <fullName evidence="1">Uncharacterized protein</fullName>
    </submittedName>
</protein>
<name>A0A429G5E9_9CREN</name>
<dbReference type="AlphaFoldDB" id="A0A429G5E9"/>
<comment type="caution">
    <text evidence="1">The sequence shown here is derived from an EMBL/GenBank/DDBJ whole genome shotgun (WGS) entry which is preliminary data.</text>
</comment>
<dbReference type="Proteomes" id="UP000278149">
    <property type="component" value="Unassembled WGS sequence"/>
</dbReference>
<accession>A0A429G5E9</accession>
<evidence type="ECO:0000313" key="2">
    <source>
        <dbReference type="Proteomes" id="UP000278149"/>
    </source>
</evidence>
<organism evidence="1 2">
    <name type="scientific">Candidatus Korarchaeum cryptofilum</name>
    <dbReference type="NCBI Taxonomy" id="498846"/>
    <lineage>
        <taxon>Archaea</taxon>
        <taxon>Thermoproteota</taxon>
        <taxon>Candidatus Korarchaeia</taxon>
        <taxon>Candidatus Korarchaeales</taxon>
        <taxon>Candidatus Korarchaeaceae</taxon>
        <taxon>Candidatus Korarchaeum</taxon>
    </lineage>
</organism>
<reference evidence="1 2" key="1">
    <citation type="submission" date="2018-10" db="EMBL/GenBank/DDBJ databases">
        <title>Co-occurring genomic capacity for anaerobic methane metabolism and dissimilatory sulfite reduction discovered in the Korarchaeota.</title>
        <authorList>
            <person name="Mckay L.J."/>
            <person name="Dlakic M."/>
            <person name="Fields M.W."/>
            <person name="Delmont T.O."/>
            <person name="Eren A.M."/>
            <person name="Jay Z.J."/>
            <person name="Klingelsmith K.B."/>
            <person name="Rusch D.B."/>
            <person name="Inskeep W.P."/>
        </authorList>
    </citation>
    <scope>NUCLEOTIDE SEQUENCE [LARGE SCALE GENOMIC DNA]</scope>
    <source>
        <strain evidence="1 2">WS</strain>
    </source>
</reference>
<evidence type="ECO:0000313" key="1">
    <source>
        <dbReference type="EMBL" id="RSN69026.1"/>
    </source>
</evidence>